<dbReference type="InterPro" id="IPR012340">
    <property type="entry name" value="NA-bd_OB-fold"/>
</dbReference>
<evidence type="ECO:0000259" key="6">
    <source>
        <dbReference type="PROSITE" id="PS50051"/>
    </source>
</evidence>
<evidence type="ECO:0000256" key="1">
    <source>
        <dbReference type="ARBA" id="ARBA00008010"/>
    </source>
</evidence>
<evidence type="ECO:0000256" key="2">
    <source>
        <dbReference type="ARBA" id="ARBA00012551"/>
    </source>
</evidence>
<feature type="non-terminal residue" evidence="7">
    <location>
        <position position="230"/>
    </location>
</feature>
<feature type="domain" description="MCM C-terminal AAA(+) ATPase" evidence="6">
    <location>
        <begin position="169"/>
        <end position="230"/>
    </location>
</feature>
<evidence type="ECO:0000256" key="3">
    <source>
        <dbReference type="ARBA" id="ARBA00022741"/>
    </source>
</evidence>
<proteinExistence type="inferred from homology"/>
<keyword evidence="4" id="KW-0347">Helicase</keyword>
<dbReference type="OrthoDB" id="1744952at2759"/>
<dbReference type="InterPro" id="IPR031327">
    <property type="entry name" value="MCM"/>
</dbReference>
<feature type="non-terminal residue" evidence="7">
    <location>
        <position position="1"/>
    </location>
</feature>
<evidence type="ECO:0000313" key="7">
    <source>
        <dbReference type="EMBL" id="NXA13548.1"/>
    </source>
</evidence>
<dbReference type="Gene3D" id="3.40.50.300">
    <property type="entry name" value="P-loop containing nucleotide triphosphate hydrolases"/>
    <property type="match status" value="1"/>
</dbReference>
<name>A0A7K7TA03_9TYRA</name>
<comment type="caution">
    <text evidence="7">The sequence shown here is derived from an EMBL/GenBank/DDBJ whole genome shotgun (WGS) entry which is preliminary data.</text>
</comment>
<dbReference type="GO" id="GO:0042555">
    <property type="term" value="C:MCM complex"/>
    <property type="evidence" value="ECO:0007669"/>
    <property type="project" value="TreeGrafter"/>
</dbReference>
<sequence>QVRIQETQGELPRGSIPRSVEVILRAEAVESAQAGDKCDFTGSLIVVPDVSQLSTPGRLLLLLNEVSFPRCPGPAVLTPALSAGLRAETGSRLMGTEGYETEGIRGLRALGVRELSYRLVFLACYVAPTNPRFGGKELRDEEQTAESIKNQMSVKEWEKVFEMSQDKNLYHNLCTSLFPTIHGNDEVKRGVLLMLFGGVPKTTSEGTSLRGDINVCVVGDPSTAKSQFLK</sequence>
<dbReference type="GO" id="GO:0005524">
    <property type="term" value="F:ATP binding"/>
    <property type="evidence" value="ECO:0007669"/>
    <property type="project" value="UniProtKB-KW"/>
</dbReference>
<dbReference type="SUPFAM" id="SSF50249">
    <property type="entry name" value="Nucleic acid-binding proteins"/>
    <property type="match status" value="1"/>
</dbReference>
<dbReference type="InterPro" id="IPR033762">
    <property type="entry name" value="MCM_OB"/>
</dbReference>
<dbReference type="EMBL" id="VZSY01001083">
    <property type="protein sequence ID" value="NXA13548.1"/>
    <property type="molecule type" value="Genomic_DNA"/>
</dbReference>
<comment type="similarity">
    <text evidence="1">Belongs to the MCM family.</text>
</comment>
<dbReference type="PROSITE" id="PS50051">
    <property type="entry name" value="MCM_2"/>
    <property type="match status" value="1"/>
</dbReference>
<keyword evidence="4" id="KW-0378">Hydrolase</keyword>
<dbReference type="InterPro" id="IPR001208">
    <property type="entry name" value="MCM_dom"/>
</dbReference>
<dbReference type="GO" id="GO:0005634">
    <property type="term" value="C:nucleus"/>
    <property type="evidence" value="ECO:0007669"/>
    <property type="project" value="TreeGrafter"/>
</dbReference>
<evidence type="ECO:0000313" key="8">
    <source>
        <dbReference type="Proteomes" id="UP000589485"/>
    </source>
</evidence>
<dbReference type="SMART" id="SM00350">
    <property type="entry name" value="MCM"/>
    <property type="match status" value="1"/>
</dbReference>
<dbReference type="GO" id="GO:1990518">
    <property type="term" value="F:single-stranded 3'-5' DNA helicase activity"/>
    <property type="evidence" value="ECO:0007669"/>
    <property type="project" value="TreeGrafter"/>
</dbReference>
<keyword evidence="8" id="KW-1185">Reference proteome</keyword>
<dbReference type="EC" id="3.6.4.12" evidence="2"/>
<dbReference type="PANTHER" id="PTHR11630:SF73">
    <property type="entry name" value="DNA REPLICATION LICENSING FACTOR MCM6"/>
    <property type="match status" value="1"/>
</dbReference>
<reference evidence="7 8" key="1">
    <citation type="submission" date="2019-09" db="EMBL/GenBank/DDBJ databases">
        <title>Bird 10,000 Genomes (B10K) Project - Family phase.</title>
        <authorList>
            <person name="Zhang G."/>
        </authorList>
    </citation>
    <scope>NUCLEOTIDE SEQUENCE [LARGE SCALE GENOMIC DNA]</scope>
    <source>
        <strain evidence="7">B10K-DU-030-41</strain>
        <tissue evidence="7">Muscle</tissue>
    </source>
</reference>
<dbReference type="GO" id="GO:0000727">
    <property type="term" value="P:double-strand break repair via break-induced replication"/>
    <property type="evidence" value="ECO:0007669"/>
    <property type="project" value="TreeGrafter"/>
</dbReference>
<organism evidence="7 8">
    <name type="scientific">Sapayoa aenigma</name>
    <name type="common">broad-billed sapayoa</name>
    <dbReference type="NCBI Taxonomy" id="239371"/>
    <lineage>
        <taxon>Eukaryota</taxon>
        <taxon>Metazoa</taxon>
        <taxon>Chordata</taxon>
        <taxon>Craniata</taxon>
        <taxon>Vertebrata</taxon>
        <taxon>Euteleostomi</taxon>
        <taxon>Archelosauria</taxon>
        <taxon>Archosauria</taxon>
        <taxon>Dinosauria</taxon>
        <taxon>Saurischia</taxon>
        <taxon>Theropoda</taxon>
        <taxon>Coelurosauria</taxon>
        <taxon>Aves</taxon>
        <taxon>Neognathae</taxon>
        <taxon>Neoaves</taxon>
        <taxon>Telluraves</taxon>
        <taxon>Australaves</taxon>
        <taxon>Passeriformes</taxon>
        <taxon>Tyrannidae</taxon>
        <taxon>Sapayoa</taxon>
    </lineage>
</organism>
<keyword evidence="5" id="KW-0067">ATP-binding</keyword>
<dbReference type="GO" id="GO:0003697">
    <property type="term" value="F:single-stranded DNA binding"/>
    <property type="evidence" value="ECO:0007669"/>
    <property type="project" value="TreeGrafter"/>
</dbReference>
<dbReference type="Pfam" id="PF17207">
    <property type="entry name" value="MCM_OB"/>
    <property type="match status" value="1"/>
</dbReference>
<dbReference type="Pfam" id="PF00493">
    <property type="entry name" value="MCM"/>
    <property type="match status" value="1"/>
</dbReference>
<dbReference type="Gene3D" id="2.40.50.140">
    <property type="entry name" value="Nucleic acid-binding proteins"/>
    <property type="match status" value="1"/>
</dbReference>
<dbReference type="AlphaFoldDB" id="A0A7K7TA03"/>
<evidence type="ECO:0000256" key="4">
    <source>
        <dbReference type="ARBA" id="ARBA00022806"/>
    </source>
</evidence>
<keyword evidence="3" id="KW-0547">Nucleotide-binding</keyword>
<dbReference type="InterPro" id="IPR027417">
    <property type="entry name" value="P-loop_NTPase"/>
</dbReference>
<evidence type="ECO:0000256" key="5">
    <source>
        <dbReference type="ARBA" id="ARBA00022840"/>
    </source>
</evidence>
<accession>A0A7K7TA03</accession>
<dbReference type="PANTHER" id="PTHR11630">
    <property type="entry name" value="DNA REPLICATION LICENSING FACTOR MCM FAMILY MEMBER"/>
    <property type="match status" value="1"/>
</dbReference>
<dbReference type="GO" id="GO:1902969">
    <property type="term" value="P:mitotic DNA replication"/>
    <property type="evidence" value="ECO:0007669"/>
    <property type="project" value="TreeGrafter"/>
</dbReference>
<gene>
    <name evidence="7" type="primary">Mcm6_0</name>
    <name evidence="7" type="ORF">SAPAEN_R08201</name>
</gene>
<dbReference type="Proteomes" id="UP000589485">
    <property type="component" value="Unassembled WGS sequence"/>
</dbReference>
<protein>
    <recommendedName>
        <fullName evidence="2">DNA helicase</fullName>
        <ecNumber evidence="2">3.6.4.12</ecNumber>
    </recommendedName>
</protein>